<gene>
    <name evidence="3" type="ORF">POF50_011255</name>
</gene>
<dbReference type="RefSeq" id="WP_271313044.1">
    <property type="nucleotide sequence ID" value="NZ_JABXJJ020000012.1"/>
</dbReference>
<dbReference type="InterPro" id="IPR050267">
    <property type="entry name" value="Anti-sigma-factor_SerPK"/>
</dbReference>
<keyword evidence="3" id="KW-0067">ATP-binding</keyword>
<feature type="domain" description="Histidine kinase/HSP90-like ATPase" evidence="2">
    <location>
        <begin position="35"/>
        <end position="144"/>
    </location>
</feature>
<dbReference type="CDD" id="cd16936">
    <property type="entry name" value="HATPase_RsbW-like"/>
    <property type="match status" value="1"/>
</dbReference>
<dbReference type="PANTHER" id="PTHR35526:SF3">
    <property type="entry name" value="ANTI-SIGMA-F FACTOR RSBW"/>
    <property type="match status" value="1"/>
</dbReference>
<evidence type="ECO:0000313" key="3">
    <source>
        <dbReference type="EMBL" id="MDI5969906.1"/>
    </source>
</evidence>
<sequence length="150" mass="15612">MTAAAQAGSTVTSVIDASGADALNVTRQQRWRLRASTEAVPVLRIEVKGVMAFWGHDGLTDSVCLCLTELLANVINHAGSPGCVLTLQDVGAGIRLTVSDGSRRLPVVQEPDELAESGRGMQLIAATATAFGSASTASGKDVWAEFRDTA</sequence>
<keyword evidence="3" id="KW-0547">Nucleotide-binding</keyword>
<comment type="caution">
    <text evidence="3">The sequence shown here is derived from an EMBL/GenBank/DDBJ whole genome shotgun (WGS) entry which is preliminary data.</text>
</comment>
<reference evidence="3" key="1">
    <citation type="submission" date="2023-05" db="EMBL/GenBank/DDBJ databases">
        <title>Streptantibioticus silvisoli sp. nov., acidotolerant actinomycetes 1 from pine litter.</title>
        <authorList>
            <person name="Swiecimska M."/>
            <person name="Golinska P."/>
            <person name="Sangal V."/>
            <person name="Wachnowicz B."/>
            <person name="Goodfellow M."/>
        </authorList>
    </citation>
    <scope>NUCLEOTIDE SEQUENCE</scope>
    <source>
        <strain evidence="3">SL13</strain>
    </source>
</reference>
<protein>
    <submittedName>
        <fullName evidence="3">ATP-binding protein</fullName>
    </submittedName>
</protein>
<keyword evidence="1" id="KW-0808">Transferase</keyword>
<evidence type="ECO:0000256" key="1">
    <source>
        <dbReference type="ARBA" id="ARBA00022527"/>
    </source>
</evidence>
<dbReference type="Gene3D" id="3.30.565.10">
    <property type="entry name" value="Histidine kinase-like ATPase, C-terminal domain"/>
    <property type="match status" value="1"/>
</dbReference>
<keyword evidence="1" id="KW-0723">Serine/threonine-protein kinase</keyword>
<dbReference type="EMBL" id="JABXJJ020000012">
    <property type="protein sequence ID" value="MDI5969906.1"/>
    <property type="molecule type" value="Genomic_DNA"/>
</dbReference>
<name>A0AA90H0K6_9ACTN</name>
<dbReference type="InterPro" id="IPR036890">
    <property type="entry name" value="HATPase_C_sf"/>
</dbReference>
<organism evidence="3">
    <name type="scientific">Streptantibioticus silvisoli</name>
    <dbReference type="NCBI Taxonomy" id="2705255"/>
    <lineage>
        <taxon>Bacteria</taxon>
        <taxon>Bacillati</taxon>
        <taxon>Actinomycetota</taxon>
        <taxon>Actinomycetes</taxon>
        <taxon>Kitasatosporales</taxon>
        <taxon>Streptomycetaceae</taxon>
        <taxon>Streptantibioticus</taxon>
    </lineage>
</organism>
<dbReference type="Pfam" id="PF13581">
    <property type="entry name" value="HATPase_c_2"/>
    <property type="match status" value="1"/>
</dbReference>
<keyword evidence="1" id="KW-0418">Kinase</keyword>
<dbReference type="GO" id="GO:0004674">
    <property type="term" value="F:protein serine/threonine kinase activity"/>
    <property type="evidence" value="ECO:0007669"/>
    <property type="project" value="UniProtKB-KW"/>
</dbReference>
<evidence type="ECO:0000259" key="2">
    <source>
        <dbReference type="Pfam" id="PF13581"/>
    </source>
</evidence>
<dbReference type="GO" id="GO:0005524">
    <property type="term" value="F:ATP binding"/>
    <property type="evidence" value="ECO:0007669"/>
    <property type="project" value="UniProtKB-KW"/>
</dbReference>
<dbReference type="InterPro" id="IPR003594">
    <property type="entry name" value="HATPase_dom"/>
</dbReference>
<dbReference type="PANTHER" id="PTHR35526">
    <property type="entry name" value="ANTI-SIGMA-F FACTOR RSBW-RELATED"/>
    <property type="match status" value="1"/>
</dbReference>
<proteinExistence type="predicted"/>
<dbReference type="SUPFAM" id="SSF55874">
    <property type="entry name" value="ATPase domain of HSP90 chaperone/DNA topoisomerase II/histidine kinase"/>
    <property type="match status" value="1"/>
</dbReference>
<accession>A0AA90H0K6</accession>
<dbReference type="AlphaFoldDB" id="A0AA90H0K6"/>